<evidence type="ECO:0000313" key="1">
    <source>
        <dbReference type="EMBL" id="GAB1253670.1"/>
    </source>
</evidence>
<dbReference type="InterPro" id="IPR010260">
    <property type="entry name" value="AlpA"/>
</dbReference>
<organism evidence="1 2">
    <name type="scientific">Desulfovibrio falkowii</name>
    <dbReference type="NCBI Taxonomy" id="3136602"/>
    <lineage>
        <taxon>Bacteria</taxon>
        <taxon>Pseudomonadati</taxon>
        <taxon>Thermodesulfobacteriota</taxon>
        <taxon>Desulfovibrionia</taxon>
        <taxon>Desulfovibrionales</taxon>
        <taxon>Desulfovibrionaceae</taxon>
        <taxon>Desulfovibrio</taxon>
    </lineage>
</organism>
<protein>
    <recommendedName>
        <fullName evidence="3">Transcriptional regulator</fullName>
    </recommendedName>
</protein>
<proteinExistence type="predicted"/>
<dbReference type="RefSeq" id="WP_012624855.1">
    <property type="nucleotide sequence ID" value="NZ_BAAFSG010000001.1"/>
</dbReference>
<dbReference type="Gene3D" id="1.10.238.160">
    <property type="match status" value="1"/>
</dbReference>
<keyword evidence="2" id="KW-1185">Reference proteome</keyword>
<dbReference type="Proteomes" id="UP001628192">
    <property type="component" value="Unassembled WGS sequence"/>
</dbReference>
<name>A0ABQ0E7B1_9BACT</name>
<sequence>MTTHEIMAIPPAIPLEGFVRTKQVLQMFPIGRTTLWRKIRAGKFPKPRKLGPKTSVWDVAELRALKDSIMREDGNEQF</sequence>
<accession>A0ABQ0E7B1</accession>
<dbReference type="EMBL" id="BAAFSG010000001">
    <property type="protein sequence ID" value="GAB1253670.1"/>
    <property type="molecule type" value="Genomic_DNA"/>
</dbReference>
<comment type="caution">
    <text evidence="1">The sequence shown here is derived from an EMBL/GenBank/DDBJ whole genome shotgun (WGS) entry which is preliminary data.</text>
</comment>
<reference evidence="1 2" key="1">
    <citation type="journal article" date="2025" name="Int. J. Syst. Evol. Microbiol.">
        <title>Desulfovibrio falkowii sp. nov., Porphyromonas miyakawae sp. nov., Mediterraneibacter flintii sp. nov. and Owariibacterium komagatae gen. nov., sp. nov., isolated from human faeces.</title>
        <authorList>
            <person name="Hamaguchi T."/>
            <person name="Ohara M."/>
            <person name="Hisatomi A."/>
            <person name="Sekiguchi K."/>
            <person name="Takeda J.I."/>
            <person name="Ueyama J."/>
            <person name="Ito M."/>
            <person name="Nishiwaki H."/>
            <person name="Ogi T."/>
            <person name="Hirayama M."/>
            <person name="Ohkuma M."/>
            <person name="Sakamoto M."/>
            <person name="Ohno K."/>
        </authorList>
    </citation>
    <scope>NUCLEOTIDE SEQUENCE [LARGE SCALE GENOMIC DNA]</scope>
    <source>
        <strain evidence="1 2">13CB8C</strain>
    </source>
</reference>
<evidence type="ECO:0000313" key="2">
    <source>
        <dbReference type="Proteomes" id="UP001628192"/>
    </source>
</evidence>
<dbReference type="Pfam" id="PF05930">
    <property type="entry name" value="Phage_AlpA"/>
    <property type="match status" value="1"/>
</dbReference>
<evidence type="ECO:0008006" key="3">
    <source>
        <dbReference type="Google" id="ProtNLM"/>
    </source>
</evidence>
<gene>
    <name evidence="1" type="ORF">Defa_11570</name>
</gene>